<organism evidence="2 3">
    <name type="scientific">Streptomyces actinomycinicus</name>
    <dbReference type="NCBI Taxonomy" id="1695166"/>
    <lineage>
        <taxon>Bacteria</taxon>
        <taxon>Bacillati</taxon>
        <taxon>Actinomycetota</taxon>
        <taxon>Actinomycetes</taxon>
        <taxon>Kitasatosporales</taxon>
        <taxon>Streptomycetaceae</taxon>
        <taxon>Streptomyces</taxon>
    </lineage>
</organism>
<evidence type="ECO:0000313" key="3">
    <source>
        <dbReference type="Proteomes" id="UP000661858"/>
    </source>
</evidence>
<dbReference type="Proteomes" id="UP000661858">
    <property type="component" value="Unassembled WGS sequence"/>
</dbReference>
<proteinExistence type="predicted"/>
<feature type="transmembrane region" description="Helical" evidence="1">
    <location>
        <begin position="150"/>
        <end position="167"/>
    </location>
</feature>
<dbReference type="EMBL" id="JAERRK010000030">
    <property type="protein sequence ID" value="MBL1087293.1"/>
    <property type="molecule type" value="Genomic_DNA"/>
</dbReference>
<feature type="transmembrane region" description="Helical" evidence="1">
    <location>
        <begin position="87"/>
        <end position="108"/>
    </location>
</feature>
<accession>A0A937ERJ7</accession>
<dbReference type="AlphaFoldDB" id="A0A937ERJ7"/>
<dbReference type="Pfam" id="PF14329">
    <property type="entry name" value="DUF4386"/>
    <property type="match status" value="1"/>
</dbReference>
<dbReference type="RefSeq" id="WP_201843832.1">
    <property type="nucleotide sequence ID" value="NZ_JAERRK010000030.1"/>
</dbReference>
<protein>
    <submittedName>
        <fullName evidence="2">DUF4386 domain-containing protein</fullName>
    </submittedName>
</protein>
<feature type="transmembrane region" description="Helical" evidence="1">
    <location>
        <begin position="179"/>
        <end position="198"/>
    </location>
</feature>
<feature type="transmembrane region" description="Helical" evidence="1">
    <location>
        <begin position="12"/>
        <end position="32"/>
    </location>
</feature>
<evidence type="ECO:0000313" key="2">
    <source>
        <dbReference type="EMBL" id="MBL1087293.1"/>
    </source>
</evidence>
<keyword evidence="3" id="KW-1185">Reference proteome</keyword>
<evidence type="ECO:0000256" key="1">
    <source>
        <dbReference type="SAM" id="Phobius"/>
    </source>
</evidence>
<gene>
    <name evidence="2" type="ORF">JK359_35985</name>
</gene>
<sequence>MPARSAHTVTGALLIGGAVLVNAAFALLSGTFDYPDVLRQPTEEVLLRFHTHALLIGTLFTLLALGAATLAPIALRTARMAAGGRTSTAAATTGVAAAAVQVAGLMRWPLLVPPLAGRVADPDSSAAQRAEAVELFETLNRMLGQIVGETLGYVLTAAWTLLIVTALRRRSLISRPVAALALTCVPLILAGLLVPFGVPGADQANFAGYVLWSLWLILLGTGMLRASRIQSPVQDHEGTAARACGVPEPGRPTAS</sequence>
<dbReference type="InterPro" id="IPR025495">
    <property type="entry name" value="DUF4386"/>
</dbReference>
<keyword evidence="1" id="KW-0812">Transmembrane</keyword>
<feature type="transmembrane region" description="Helical" evidence="1">
    <location>
        <begin position="52"/>
        <end position="75"/>
    </location>
</feature>
<reference evidence="2" key="1">
    <citation type="submission" date="2021-01" db="EMBL/GenBank/DDBJ databases">
        <title>WGS of actinomycetes isolated from Thailand.</title>
        <authorList>
            <person name="Thawai C."/>
        </authorList>
    </citation>
    <scope>NUCLEOTIDE SEQUENCE</scope>
    <source>
        <strain evidence="2">RCU-197</strain>
    </source>
</reference>
<feature type="transmembrane region" description="Helical" evidence="1">
    <location>
        <begin position="204"/>
        <end position="224"/>
    </location>
</feature>
<keyword evidence="1" id="KW-1133">Transmembrane helix</keyword>
<comment type="caution">
    <text evidence="2">The sequence shown here is derived from an EMBL/GenBank/DDBJ whole genome shotgun (WGS) entry which is preliminary data.</text>
</comment>
<keyword evidence="1" id="KW-0472">Membrane</keyword>
<name>A0A937ERJ7_9ACTN</name>